<dbReference type="GO" id="GO:0046872">
    <property type="term" value="F:metal ion binding"/>
    <property type="evidence" value="ECO:0007669"/>
    <property type="project" value="UniProtKB-KW"/>
</dbReference>
<feature type="binding site" evidence="10">
    <location>
        <position position="192"/>
    </location>
    <ligand>
        <name>S-adenosyl-L-methionine</name>
        <dbReference type="ChEBI" id="CHEBI:59789"/>
    </ligand>
</feature>
<dbReference type="EMBL" id="QWKP01000223">
    <property type="protein sequence ID" value="RHA37113.1"/>
    <property type="molecule type" value="Genomic_DNA"/>
</dbReference>
<comment type="pathway">
    <text evidence="10">Cofactor biosynthesis; molybdopterin biosynthesis.</text>
</comment>
<dbReference type="CDD" id="cd01335">
    <property type="entry name" value="Radical_SAM"/>
    <property type="match status" value="1"/>
</dbReference>
<evidence type="ECO:0000256" key="4">
    <source>
        <dbReference type="ARBA" id="ARBA00022741"/>
    </source>
</evidence>
<comment type="function">
    <text evidence="10">Catalyzes the cyclization of GTP to (8S)-3',8-cyclo-7,8-dihydroguanosine 5'-triphosphate.</text>
</comment>
<dbReference type="InterPro" id="IPR007197">
    <property type="entry name" value="rSAM"/>
</dbReference>
<dbReference type="OrthoDB" id="9763993at2"/>
<evidence type="ECO:0000256" key="6">
    <source>
        <dbReference type="ARBA" id="ARBA00023014"/>
    </source>
</evidence>
<proteinExistence type="inferred from homology"/>
<keyword evidence="4 10" id="KW-0547">Nucleotide-binding</keyword>
<dbReference type="PROSITE" id="PS51918">
    <property type="entry name" value="RADICAL_SAM"/>
    <property type="match status" value="1"/>
</dbReference>
<dbReference type="PANTHER" id="PTHR22960">
    <property type="entry name" value="MOLYBDOPTERIN COFACTOR SYNTHESIS PROTEIN A"/>
    <property type="match status" value="1"/>
</dbReference>
<keyword evidence="6 10" id="KW-0411">Iron-sulfur</keyword>
<evidence type="ECO:0000256" key="3">
    <source>
        <dbReference type="ARBA" id="ARBA00022723"/>
    </source>
</evidence>
<keyword evidence="7 10" id="KW-0342">GTP-binding</keyword>
<evidence type="ECO:0000256" key="10">
    <source>
        <dbReference type="HAMAP-Rule" id="MF_01225"/>
    </source>
</evidence>
<evidence type="ECO:0000313" key="13">
    <source>
        <dbReference type="Proteomes" id="UP000283374"/>
    </source>
</evidence>
<dbReference type="InterPro" id="IPR058240">
    <property type="entry name" value="rSAM_sf"/>
</dbReference>
<feature type="domain" description="Radical SAM core" evidence="11">
    <location>
        <begin position="7"/>
        <end position="222"/>
    </location>
</feature>
<evidence type="ECO:0000256" key="1">
    <source>
        <dbReference type="ARBA" id="ARBA00022485"/>
    </source>
</evidence>
<dbReference type="RefSeq" id="WP_118768725.1">
    <property type="nucleotide sequence ID" value="NZ_QWKP01000223.1"/>
</dbReference>
<evidence type="ECO:0000256" key="2">
    <source>
        <dbReference type="ARBA" id="ARBA00022691"/>
    </source>
</evidence>
<dbReference type="GO" id="GO:0051539">
    <property type="term" value="F:4 iron, 4 sulfur cluster binding"/>
    <property type="evidence" value="ECO:0007669"/>
    <property type="project" value="UniProtKB-UniRule"/>
</dbReference>
<comment type="cofactor">
    <cofactor evidence="10">
        <name>[4Fe-4S] cluster</name>
        <dbReference type="ChEBI" id="CHEBI:49883"/>
    </cofactor>
    <text evidence="10">Binds 2 [4Fe-4S] clusters. Binds 1 [4Fe-4S] cluster coordinated with 3 cysteines and an exchangeable S-adenosyl-L-methionine and 1 [4Fe-4S] cluster coordinated with 3 cysteines and the GTP-derived substrate.</text>
</comment>
<dbReference type="InterPro" id="IPR040064">
    <property type="entry name" value="MoaA-like"/>
</dbReference>
<evidence type="ECO:0000256" key="5">
    <source>
        <dbReference type="ARBA" id="ARBA00023004"/>
    </source>
</evidence>
<gene>
    <name evidence="10 12" type="primary">moaA</name>
    <name evidence="12" type="ORF">D1825_17650</name>
</gene>
<feature type="binding site" evidence="10">
    <location>
        <position position="272"/>
    </location>
    <ligand>
        <name>[4Fe-4S] cluster</name>
        <dbReference type="ChEBI" id="CHEBI:49883"/>
        <label>2</label>
        <note>4Fe-4S-substrate</note>
    </ligand>
</feature>
<evidence type="ECO:0000256" key="9">
    <source>
        <dbReference type="ARBA" id="ARBA00023239"/>
    </source>
</evidence>
<feature type="binding site" evidence="10">
    <location>
        <position position="258"/>
    </location>
    <ligand>
        <name>[4Fe-4S] cluster</name>
        <dbReference type="ChEBI" id="CHEBI:49883"/>
        <label>2</label>
        <note>4Fe-4S-substrate</note>
    </ligand>
</feature>
<dbReference type="SFLD" id="SFLDS00029">
    <property type="entry name" value="Radical_SAM"/>
    <property type="match status" value="1"/>
</dbReference>
<feature type="binding site" evidence="10">
    <location>
        <begin position="260"/>
        <end position="262"/>
    </location>
    <ligand>
        <name>GTP</name>
        <dbReference type="ChEBI" id="CHEBI:37565"/>
    </ligand>
</feature>
<dbReference type="Pfam" id="PF06463">
    <property type="entry name" value="Mob_synth_C"/>
    <property type="match status" value="1"/>
</dbReference>
<evidence type="ECO:0000313" key="12">
    <source>
        <dbReference type="EMBL" id="RHA37113.1"/>
    </source>
</evidence>
<evidence type="ECO:0000259" key="11">
    <source>
        <dbReference type="PROSITE" id="PS51918"/>
    </source>
</evidence>
<comment type="subunit">
    <text evidence="10">Monomer and homodimer.</text>
</comment>
<name>A0A413RH27_9CELL</name>
<dbReference type="InterPro" id="IPR006638">
    <property type="entry name" value="Elp3/MiaA/NifB-like_rSAM"/>
</dbReference>
<comment type="caution">
    <text evidence="12">The sequence shown here is derived from an EMBL/GenBank/DDBJ whole genome shotgun (WGS) entry which is preliminary data.</text>
</comment>
<keyword evidence="9 10" id="KW-0456">Lyase</keyword>
<feature type="binding site" evidence="10">
    <location>
        <position position="29"/>
    </location>
    <ligand>
        <name>S-adenosyl-L-methionine</name>
        <dbReference type="ChEBI" id="CHEBI:59789"/>
    </ligand>
</feature>
<feature type="binding site" evidence="10">
    <location>
        <position position="23"/>
    </location>
    <ligand>
        <name>[4Fe-4S] cluster</name>
        <dbReference type="ChEBI" id="CHEBI:49883"/>
        <label>1</label>
        <note>4Fe-4S-S-AdoMet</note>
    </ligand>
</feature>
<accession>A0A413RH27</accession>
<comment type="similarity">
    <text evidence="10">Belongs to the radical SAM superfamily. MoaA family.</text>
</comment>
<dbReference type="InterPro" id="IPR013785">
    <property type="entry name" value="Aldolase_TIM"/>
</dbReference>
<evidence type="ECO:0000256" key="7">
    <source>
        <dbReference type="ARBA" id="ARBA00023134"/>
    </source>
</evidence>
<dbReference type="SFLD" id="SFLDG01386">
    <property type="entry name" value="main_SPASM_domain-containing"/>
    <property type="match status" value="1"/>
</dbReference>
<dbReference type="Pfam" id="PF04055">
    <property type="entry name" value="Radical_SAM"/>
    <property type="match status" value="1"/>
</dbReference>
<dbReference type="GO" id="GO:0005525">
    <property type="term" value="F:GTP binding"/>
    <property type="evidence" value="ECO:0007669"/>
    <property type="project" value="UniProtKB-UniRule"/>
</dbReference>
<dbReference type="UniPathway" id="UPA00344"/>
<dbReference type="GO" id="GO:0061798">
    <property type="term" value="F:GTP 3',8'-cyclase activity"/>
    <property type="evidence" value="ECO:0007669"/>
    <property type="project" value="UniProtKB-UniRule"/>
</dbReference>
<dbReference type="InterPro" id="IPR013483">
    <property type="entry name" value="MoaA"/>
</dbReference>
<dbReference type="GO" id="GO:0006777">
    <property type="term" value="P:Mo-molybdopterin cofactor biosynthetic process"/>
    <property type="evidence" value="ECO:0007669"/>
    <property type="project" value="UniProtKB-UniRule"/>
</dbReference>
<feature type="binding site" evidence="10">
    <location>
        <position position="27"/>
    </location>
    <ligand>
        <name>[4Fe-4S] cluster</name>
        <dbReference type="ChEBI" id="CHEBI:49883"/>
        <label>1</label>
        <note>4Fe-4S-S-AdoMet</note>
    </ligand>
</feature>
<evidence type="ECO:0000256" key="8">
    <source>
        <dbReference type="ARBA" id="ARBA00023150"/>
    </source>
</evidence>
<dbReference type="SFLD" id="SFLDG01383">
    <property type="entry name" value="cyclic_pyranopterin_phosphate"/>
    <property type="match status" value="1"/>
</dbReference>
<dbReference type="HAMAP" id="MF_01225_B">
    <property type="entry name" value="MoaA_B"/>
    <property type="match status" value="1"/>
</dbReference>
<dbReference type="Gene3D" id="3.20.20.70">
    <property type="entry name" value="Aldolase class I"/>
    <property type="match status" value="1"/>
</dbReference>
<protein>
    <recommendedName>
        <fullName evidence="10">GTP 3',8-cyclase</fullName>
        <ecNumber evidence="10">4.1.99.22</ecNumber>
    </recommendedName>
    <alternativeName>
        <fullName evidence="10">Molybdenum cofactor biosynthesis protein A</fullName>
    </alternativeName>
</protein>
<feature type="binding site" evidence="10">
    <location>
        <position position="70"/>
    </location>
    <ligand>
        <name>S-adenosyl-L-methionine</name>
        <dbReference type="ChEBI" id="CHEBI:59789"/>
    </ligand>
</feature>
<sequence>MTALVDRFNRPHHDLRISLTDRCSLRCTYCMPADGVPWLARSTMLSTDEIIRVARVGVENGITEIRLTGGEPLLRVDVVDIVRRLTALPNAPEVSITTNALRLPALAAPLKDAGLSRVNISLDTLDRARFMELTRRDRLVETLAGIAAADAAGLRPVKINAVAMRGVNDDEVVALTRFAVDRGYQMRFIEQMPLDGGHTWDRVQMVTQAEILERLAGEFTLTEVEGRGAAPAELWYVDGGPQTVGVIASVTAPFCGACDRLRLTADGQLRACLFSEAEVDTRQILREGGTDADLVDAYLRCLAGKKAGHGIGEPGFHQPDRPMSAIGG</sequence>
<dbReference type="CDD" id="cd21117">
    <property type="entry name" value="Twitch_MoaA"/>
    <property type="match status" value="1"/>
</dbReference>
<feature type="binding site" evidence="10">
    <location>
        <position position="158"/>
    </location>
    <ligand>
        <name>GTP</name>
        <dbReference type="ChEBI" id="CHEBI:37565"/>
    </ligand>
</feature>
<dbReference type="InterPro" id="IPR010505">
    <property type="entry name" value="MoaA_twitch"/>
</dbReference>
<dbReference type="AlphaFoldDB" id="A0A413RH27"/>
<keyword evidence="2 10" id="KW-0949">S-adenosyl-L-methionine</keyword>
<feature type="binding site" evidence="10">
    <location>
        <position position="30"/>
    </location>
    <ligand>
        <name>[4Fe-4S] cluster</name>
        <dbReference type="ChEBI" id="CHEBI:49883"/>
        <label>1</label>
        <note>4Fe-4S-S-AdoMet</note>
    </ligand>
</feature>
<keyword evidence="8 10" id="KW-0501">Molybdenum cofactor biosynthesis</keyword>
<dbReference type="SFLD" id="SFLDG01067">
    <property type="entry name" value="SPASM/twitch_domain_containing"/>
    <property type="match status" value="1"/>
</dbReference>
<dbReference type="GO" id="GO:0061799">
    <property type="term" value="F:cyclic pyranopterin monophosphate synthase activity"/>
    <property type="evidence" value="ECO:0007669"/>
    <property type="project" value="TreeGrafter"/>
</dbReference>
<keyword evidence="3 10" id="KW-0479">Metal-binding</keyword>
<feature type="binding site" evidence="10">
    <location>
        <position position="16"/>
    </location>
    <ligand>
        <name>GTP</name>
        <dbReference type="ChEBI" id="CHEBI:37565"/>
    </ligand>
</feature>
<feature type="binding site" evidence="10">
    <location>
        <position position="66"/>
    </location>
    <ligand>
        <name>GTP</name>
        <dbReference type="ChEBI" id="CHEBI:37565"/>
    </ligand>
</feature>
<dbReference type="NCBIfam" id="TIGR02666">
    <property type="entry name" value="moaA"/>
    <property type="match status" value="1"/>
</dbReference>
<dbReference type="SMART" id="SM00729">
    <property type="entry name" value="Elp3"/>
    <property type="match status" value="1"/>
</dbReference>
<dbReference type="SUPFAM" id="SSF102114">
    <property type="entry name" value="Radical SAM enzymes"/>
    <property type="match status" value="1"/>
</dbReference>
<dbReference type="Proteomes" id="UP000283374">
    <property type="component" value="Unassembled WGS sequence"/>
</dbReference>
<dbReference type="InterPro" id="IPR050105">
    <property type="entry name" value="MoCo_biosynth_MoaA/MoaC"/>
</dbReference>
<reference evidence="12 13" key="1">
    <citation type="submission" date="2018-08" db="EMBL/GenBank/DDBJ databases">
        <title>Cellulomonas rhizosphaerae sp. nov., a novel actinomycete isolated from soil.</title>
        <authorList>
            <person name="Tian Y."/>
        </authorList>
    </citation>
    <scope>NUCLEOTIDE SEQUENCE [LARGE SCALE GENOMIC DNA]</scope>
    <source>
        <strain evidence="12 13">NEAU-TCZ24</strain>
    </source>
</reference>
<dbReference type="PANTHER" id="PTHR22960:SF0">
    <property type="entry name" value="MOLYBDENUM COFACTOR BIOSYNTHESIS PROTEIN 1"/>
    <property type="match status" value="1"/>
</dbReference>
<dbReference type="EC" id="4.1.99.22" evidence="10"/>
<feature type="binding site" evidence="10">
    <location>
        <position position="255"/>
    </location>
    <ligand>
        <name>[4Fe-4S] cluster</name>
        <dbReference type="ChEBI" id="CHEBI:49883"/>
        <label>2</label>
        <note>4Fe-4S-substrate</note>
    </ligand>
</feature>
<feature type="binding site" evidence="10">
    <location>
        <position position="121"/>
    </location>
    <ligand>
        <name>S-adenosyl-L-methionine</name>
        <dbReference type="ChEBI" id="CHEBI:59789"/>
    </ligand>
</feature>
<keyword evidence="13" id="KW-1185">Reference proteome</keyword>
<comment type="catalytic activity">
    <reaction evidence="10">
        <text>GTP + AH2 + S-adenosyl-L-methionine = (8S)-3',8-cyclo-7,8-dihydroguanosine 5'-triphosphate + 5'-deoxyadenosine + L-methionine + A + H(+)</text>
        <dbReference type="Rhea" id="RHEA:49576"/>
        <dbReference type="ChEBI" id="CHEBI:13193"/>
        <dbReference type="ChEBI" id="CHEBI:15378"/>
        <dbReference type="ChEBI" id="CHEBI:17319"/>
        <dbReference type="ChEBI" id="CHEBI:17499"/>
        <dbReference type="ChEBI" id="CHEBI:37565"/>
        <dbReference type="ChEBI" id="CHEBI:57844"/>
        <dbReference type="ChEBI" id="CHEBI:59789"/>
        <dbReference type="ChEBI" id="CHEBI:131766"/>
        <dbReference type="EC" id="4.1.99.22"/>
    </reaction>
</comment>
<feature type="binding site" evidence="10">
    <location>
        <position position="97"/>
    </location>
    <ligand>
        <name>GTP</name>
        <dbReference type="ChEBI" id="CHEBI:37565"/>
    </ligand>
</feature>
<organism evidence="12 13">
    <name type="scientific">Cellulomonas rhizosphaerae</name>
    <dbReference type="NCBI Taxonomy" id="2293719"/>
    <lineage>
        <taxon>Bacteria</taxon>
        <taxon>Bacillati</taxon>
        <taxon>Actinomycetota</taxon>
        <taxon>Actinomycetes</taxon>
        <taxon>Micrococcales</taxon>
        <taxon>Cellulomonadaceae</taxon>
        <taxon>Cellulomonas</taxon>
    </lineage>
</organism>
<dbReference type="GO" id="GO:1904047">
    <property type="term" value="F:S-adenosyl-L-methionine binding"/>
    <property type="evidence" value="ECO:0007669"/>
    <property type="project" value="UniProtKB-UniRule"/>
</dbReference>
<keyword evidence="1 10" id="KW-0004">4Fe-4S</keyword>
<keyword evidence="5 10" id="KW-0408">Iron</keyword>